<keyword evidence="4" id="KW-1185">Reference proteome</keyword>
<dbReference type="Proteomes" id="UP001054945">
    <property type="component" value="Unassembled WGS sequence"/>
</dbReference>
<dbReference type="AlphaFoldDB" id="A0AAV4UWS2"/>
<feature type="chain" id="PRO_5043898865" evidence="1">
    <location>
        <begin position="20"/>
        <end position="179"/>
    </location>
</feature>
<gene>
    <name evidence="3" type="ORF">CEXT_576351</name>
</gene>
<sequence length="179" mass="20795">MKIIFLAGIFLLTATLTNAEQSYSCDFERDTCGFTNQEEQVTNWERVEVKLGNRKGYVMAVQTNDTEKHISRMITPYFEHHEEVPGCLTFDFYTTGEGVKGFSVEQEHDYGISGIWTFDKKGSGWQKTRVDVDVDEKTRFFSSLPEWILLRGRASSQWTMLFYESANAEARDKEWITRI</sequence>
<feature type="domain" description="MAM" evidence="2">
    <location>
        <begin position="23"/>
        <end position="140"/>
    </location>
</feature>
<dbReference type="PROSITE" id="PS50060">
    <property type="entry name" value="MAM_2"/>
    <property type="match status" value="1"/>
</dbReference>
<dbReference type="EMBL" id="BPLR01013591">
    <property type="protein sequence ID" value="GIY62191.1"/>
    <property type="molecule type" value="Genomic_DNA"/>
</dbReference>
<dbReference type="Pfam" id="PF00629">
    <property type="entry name" value="MAM"/>
    <property type="match status" value="1"/>
</dbReference>
<protein>
    <submittedName>
        <fullName evidence="3">U21-Nephitoxin-Nsp1a_1</fullName>
    </submittedName>
</protein>
<evidence type="ECO:0000313" key="4">
    <source>
        <dbReference type="Proteomes" id="UP001054945"/>
    </source>
</evidence>
<dbReference type="GO" id="GO:0016020">
    <property type="term" value="C:membrane"/>
    <property type="evidence" value="ECO:0007669"/>
    <property type="project" value="InterPro"/>
</dbReference>
<dbReference type="SUPFAM" id="SSF49899">
    <property type="entry name" value="Concanavalin A-like lectins/glucanases"/>
    <property type="match status" value="1"/>
</dbReference>
<keyword evidence="1" id="KW-0732">Signal</keyword>
<evidence type="ECO:0000256" key="1">
    <source>
        <dbReference type="SAM" id="SignalP"/>
    </source>
</evidence>
<name>A0AAV4UWS2_CAEEX</name>
<proteinExistence type="predicted"/>
<dbReference type="Gene3D" id="2.60.120.200">
    <property type="match status" value="1"/>
</dbReference>
<evidence type="ECO:0000259" key="2">
    <source>
        <dbReference type="PROSITE" id="PS50060"/>
    </source>
</evidence>
<dbReference type="InterPro" id="IPR000998">
    <property type="entry name" value="MAM_dom"/>
</dbReference>
<feature type="signal peptide" evidence="1">
    <location>
        <begin position="1"/>
        <end position="19"/>
    </location>
</feature>
<dbReference type="InterPro" id="IPR013320">
    <property type="entry name" value="ConA-like_dom_sf"/>
</dbReference>
<organism evidence="3 4">
    <name type="scientific">Caerostris extrusa</name>
    <name type="common">Bark spider</name>
    <name type="synonym">Caerostris bankana</name>
    <dbReference type="NCBI Taxonomy" id="172846"/>
    <lineage>
        <taxon>Eukaryota</taxon>
        <taxon>Metazoa</taxon>
        <taxon>Ecdysozoa</taxon>
        <taxon>Arthropoda</taxon>
        <taxon>Chelicerata</taxon>
        <taxon>Arachnida</taxon>
        <taxon>Araneae</taxon>
        <taxon>Araneomorphae</taxon>
        <taxon>Entelegynae</taxon>
        <taxon>Araneoidea</taxon>
        <taxon>Araneidae</taxon>
        <taxon>Caerostris</taxon>
    </lineage>
</organism>
<reference evidence="3 4" key="1">
    <citation type="submission" date="2021-06" db="EMBL/GenBank/DDBJ databases">
        <title>Caerostris extrusa draft genome.</title>
        <authorList>
            <person name="Kono N."/>
            <person name="Arakawa K."/>
        </authorList>
    </citation>
    <scope>NUCLEOTIDE SEQUENCE [LARGE SCALE GENOMIC DNA]</scope>
</reference>
<accession>A0AAV4UWS2</accession>
<evidence type="ECO:0000313" key="3">
    <source>
        <dbReference type="EMBL" id="GIY62191.1"/>
    </source>
</evidence>
<comment type="caution">
    <text evidence="3">The sequence shown here is derived from an EMBL/GenBank/DDBJ whole genome shotgun (WGS) entry which is preliminary data.</text>
</comment>